<dbReference type="InterPro" id="IPR016067">
    <property type="entry name" value="S-AdoMet_deCO2ase_core"/>
</dbReference>
<dbReference type="Proteomes" id="UP001188597">
    <property type="component" value="Unassembled WGS sequence"/>
</dbReference>
<evidence type="ECO:0000313" key="16">
    <source>
        <dbReference type="Proteomes" id="UP001188597"/>
    </source>
</evidence>
<evidence type="ECO:0000256" key="9">
    <source>
        <dbReference type="ARBA" id="ARBA00023115"/>
    </source>
</evidence>
<keyword evidence="5" id="KW-0949">S-adenosyl-L-methionine</keyword>
<dbReference type="GO" id="GO:0005829">
    <property type="term" value="C:cytosol"/>
    <property type="evidence" value="ECO:0007669"/>
    <property type="project" value="TreeGrafter"/>
</dbReference>
<comment type="cofactor">
    <cofactor evidence="1">
        <name>pyruvate</name>
        <dbReference type="ChEBI" id="CHEBI:15361"/>
    </cofactor>
</comment>
<dbReference type="EMBL" id="JAVXUP010001162">
    <property type="protein sequence ID" value="KAK3015171.1"/>
    <property type="molecule type" value="Genomic_DNA"/>
</dbReference>
<evidence type="ECO:0000256" key="14">
    <source>
        <dbReference type="ARBA" id="ARBA00048112"/>
    </source>
</evidence>
<keyword evidence="13" id="KW-0670">Pyruvate</keyword>
<comment type="caution">
    <text evidence="15">The sequence shown here is derived from an EMBL/GenBank/DDBJ whole genome shotgun (WGS) entry which is preliminary data.</text>
</comment>
<dbReference type="AlphaFoldDB" id="A0AA88VTI2"/>
<dbReference type="PROSITE" id="PS01336">
    <property type="entry name" value="ADOMETDC"/>
    <property type="match status" value="1"/>
</dbReference>
<dbReference type="PROSITE" id="PS51257">
    <property type="entry name" value="PROKAR_LIPOPROTEIN"/>
    <property type="match status" value="1"/>
</dbReference>
<evidence type="ECO:0000256" key="10">
    <source>
        <dbReference type="ARBA" id="ARBA00023145"/>
    </source>
</evidence>
<name>A0AA88VTI2_9ASTE</name>
<evidence type="ECO:0000256" key="1">
    <source>
        <dbReference type="ARBA" id="ARBA00001928"/>
    </source>
</evidence>
<dbReference type="FunFam" id="3.30.360.50:FF:000001">
    <property type="entry name" value="S-adenosylmethionine decarboxylase proenzyme"/>
    <property type="match status" value="1"/>
</dbReference>
<evidence type="ECO:0000256" key="8">
    <source>
        <dbReference type="ARBA" id="ARBA00023066"/>
    </source>
</evidence>
<dbReference type="GO" id="GO:0006597">
    <property type="term" value="P:spermine biosynthetic process"/>
    <property type="evidence" value="ECO:0007669"/>
    <property type="project" value="TreeGrafter"/>
</dbReference>
<evidence type="ECO:0000256" key="4">
    <source>
        <dbReference type="ARBA" id="ARBA00012357"/>
    </source>
</evidence>
<accession>A0AA88VTI2</accession>
<keyword evidence="8" id="KW-0745">Spermidine biosynthesis</keyword>
<dbReference type="PANTHER" id="PTHR11570">
    <property type="entry name" value="S-ADENOSYLMETHIONINE DECARBOXYLASE"/>
    <property type="match status" value="1"/>
</dbReference>
<dbReference type="Gene3D" id="3.60.90.10">
    <property type="entry name" value="S-adenosylmethionine decarboxylase"/>
    <property type="match status" value="1"/>
</dbReference>
<dbReference type="Gene3D" id="3.30.360.50">
    <property type="entry name" value="S-adenosylmethionine decarboxylase"/>
    <property type="match status" value="1"/>
</dbReference>
<evidence type="ECO:0000256" key="12">
    <source>
        <dbReference type="ARBA" id="ARBA00023270"/>
    </source>
</evidence>
<dbReference type="PANTHER" id="PTHR11570:SF0">
    <property type="entry name" value="S-ADENOSYLMETHIONINE DECARBOXYLASE PROENZYME"/>
    <property type="match status" value="1"/>
</dbReference>
<dbReference type="GO" id="GO:0008295">
    <property type="term" value="P:spermidine biosynthetic process"/>
    <property type="evidence" value="ECO:0007669"/>
    <property type="project" value="UniProtKB-KW"/>
</dbReference>
<keyword evidence="11" id="KW-0456">Lyase</keyword>
<protein>
    <recommendedName>
        <fullName evidence="4">adenosylmethionine decarboxylase</fullName>
        <ecNumber evidence="4">4.1.1.50</ecNumber>
    </recommendedName>
</protein>
<dbReference type="InterPro" id="IPR048283">
    <property type="entry name" value="AdoMetDC-like"/>
</dbReference>
<organism evidence="15 16">
    <name type="scientific">Escallonia herrerae</name>
    <dbReference type="NCBI Taxonomy" id="1293975"/>
    <lineage>
        <taxon>Eukaryota</taxon>
        <taxon>Viridiplantae</taxon>
        <taxon>Streptophyta</taxon>
        <taxon>Embryophyta</taxon>
        <taxon>Tracheophyta</taxon>
        <taxon>Spermatophyta</taxon>
        <taxon>Magnoliopsida</taxon>
        <taxon>eudicotyledons</taxon>
        <taxon>Gunneridae</taxon>
        <taxon>Pentapetalae</taxon>
        <taxon>asterids</taxon>
        <taxon>campanulids</taxon>
        <taxon>Escalloniales</taxon>
        <taxon>Escalloniaceae</taxon>
        <taxon>Escallonia</taxon>
    </lineage>
</organism>
<gene>
    <name evidence="15" type="ORF">RJ639_005317</name>
</gene>
<keyword evidence="7" id="KW-0068">Autocatalytic cleavage</keyword>
<keyword evidence="10" id="KW-0865">Zymogen</keyword>
<keyword evidence="9" id="KW-0620">Polyamine biosynthesis</keyword>
<evidence type="ECO:0000256" key="5">
    <source>
        <dbReference type="ARBA" id="ARBA00022691"/>
    </source>
</evidence>
<dbReference type="GO" id="GO:0004014">
    <property type="term" value="F:adenosylmethionine decarboxylase activity"/>
    <property type="evidence" value="ECO:0007669"/>
    <property type="project" value="UniProtKB-EC"/>
</dbReference>
<dbReference type="EC" id="4.1.1.50" evidence="4"/>
<evidence type="ECO:0000256" key="7">
    <source>
        <dbReference type="ARBA" id="ARBA00022813"/>
    </source>
</evidence>
<keyword evidence="12" id="KW-0704">Schiff base</keyword>
<sequence>MDDTQRSEVMDMSSAFSISSAGCRLINEIAYSMKPASHGSVIGPPIGSPYISLANFRSSMKTTFLRVATEQIESDFERHNLLQSARRKTKEFMVVEKCEKLELWKRPSREDKKRVKMKFIMVDTAAYACTPQLVCVVSSRGYTHDDICLTNHAAQAQHFRMSKGVALIGGVESEKEKLLQYSSHFAQMAASPIGFEGFEKCLEITFSEPPVFKDPNGLGLRALTWSQLDSVLEPACCTIVAHSDFGSYVLSESSLFVYPFKIILKTCRTIKLLLSILNFADSLSLGVQSVKYSRRTFILQNAQPAPHRSFSEEVAALNSFFGNLPSGASISADVTASAAPAEIAVDMLLPVKMGLHQANYLTTSELKLKGT</sequence>
<evidence type="ECO:0000256" key="6">
    <source>
        <dbReference type="ARBA" id="ARBA00022793"/>
    </source>
</evidence>
<dbReference type="Pfam" id="PF01536">
    <property type="entry name" value="SAM_decarbox"/>
    <property type="match status" value="1"/>
</dbReference>
<evidence type="ECO:0000313" key="15">
    <source>
        <dbReference type="EMBL" id="KAK3015171.1"/>
    </source>
</evidence>
<proteinExistence type="inferred from homology"/>
<evidence type="ECO:0000256" key="3">
    <source>
        <dbReference type="ARBA" id="ARBA00008466"/>
    </source>
</evidence>
<dbReference type="SUPFAM" id="SSF56276">
    <property type="entry name" value="S-adenosylmethionine decarboxylase"/>
    <property type="match status" value="1"/>
</dbReference>
<evidence type="ECO:0000256" key="13">
    <source>
        <dbReference type="ARBA" id="ARBA00023317"/>
    </source>
</evidence>
<comment type="catalytic activity">
    <reaction evidence="14">
        <text>S-adenosyl-L-methionine + H(+) = S-adenosyl 3-(methylsulfanyl)propylamine + CO2</text>
        <dbReference type="Rhea" id="RHEA:15981"/>
        <dbReference type="ChEBI" id="CHEBI:15378"/>
        <dbReference type="ChEBI" id="CHEBI:16526"/>
        <dbReference type="ChEBI" id="CHEBI:57443"/>
        <dbReference type="ChEBI" id="CHEBI:59789"/>
        <dbReference type="EC" id="4.1.1.50"/>
    </reaction>
</comment>
<keyword evidence="16" id="KW-1185">Reference proteome</keyword>
<reference evidence="15" key="1">
    <citation type="submission" date="2022-12" db="EMBL/GenBank/DDBJ databases">
        <title>Draft genome assemblies for two species of Escallonia (Escalloniales).</title>
        <authorList>
            <person name="Chanderbali A."/>
            <person name="Dervinis C."/>
            <person name="Anghel I."/>
            <person name="Soltis D."/>
            <person name="Soltis P."/>
            <person name="Zapata F."/>
        </authorList>
    </citation>
    <scope>NUCLEOTIDE SEQUENCE</scope>
    <source>
        <strain evidence="15">UCBG64.0493</strain>
        <tissue evidence="15">Leaf</tissue>
    </source>
</reference>
<comment type="pathway">
    <text evidence="2">Amine and polyamine biosynthesis; S-adenosylmethioninamine biosynthesis; S-adenosylmethioninamine from S-adenosyl-L-methionine: step 1/1.</text>
</comment>
<keyword evidence="6" id="KW-0210">Decarboxylase</keyword>
<comment type="similarity">
    <text evidence="3">Belongs to the eukaryotic AdoMetDC family.</text>
</comment>
<evidence type="ECO:0000256" key="11">
    <source>
        <dbReference type="ARBA" id="ARBA00023239"/>
    </source>
</evidence>
<evidence type="ECO:0000256" key="2">
    <source>
        <dbReference type="ARBA" id="ARBA00004911"/>
    </source>
</evidence>
<dbReference type="InterPro" id="IPR018166">
    <property type="entry name" value="S-AdoMet_deCO2ase_CS"/>
</dbReference>